<gene>
    <name evidence="2" type="ORF">KEG57_50425</name>
</gene>
<feature type="domain" description="ORC1/DEAH AAA+ ATPase" evidence="1">
    <location>
        <begin position="31"/>
        <end position="130"/>
    </location>
</feature>
<sequence>MTGKPPGTSARGAFIGRARELRALGERIDAGARLVTITGAAGIGKTRLVLEWAASALAARDGARLLFCDLSEAKGLDDACAVLARALDVPLSAGGTADEVVAQLGRALAEPPRSVVLLDNLEQLVDVAPQMLGPWLSYAPRALFVVTSRERLRLDGEVSLGLEPLGVPPADERSLQAIASADAVELFVARARAVRFDFELTEAEAENVAAIVRRVDGIPLAIELCAARMGVLAPGQILDRLARRFELLVTGARGAPARKATLRGAIDSSWELLAPWEKDALAQCSVFTGGFSLEAAEAVLELGAGCEGRSPPILDVLQSLHDKSLIRAFDLQGERRYGLLESLREYAAERLDELGGKEAAARRHAAYFLGMEGSRDAPFPRVIDVRRASLEASNLIAVCTRALARRPLTPEDAEAALRGLLLLEPVLLLCAKGRLEPYVAMLDAALEAASAPPGLRTRALYTRALADLLRGRVLDSFLGFQRALDEARAAGSRADESLALTKLGLMFDQAERPDDARSCFDQARAIALDLGEASLHADWMLTYGGALNWRGRATEAVGYVEQAAAGFQVAGDPRGQSLALSQIALARLSLGRLDEAELAAGQTLALLQEDRRTEGYVLGILGRIQQARGRFGEAREKLGAALAIHRAVGDRWSEGVLHGYLGDVAFEEGLLDDARSAYGEALARLHGTGERHYSIVFLAALGAVETGLGHEDAAARHFEAAAERLGGGRVLTTRIAVELHSAHADAWRARVALAAGDETAAARYRLAAAAPIAVAQAPAPDGTFAPARGSEDVRFAVRLLERAIALPATSASPPGDPLPPAIARLVVGPEARWFRLQDSRPVPFLKAKAARLVLAFLVRARIDAPGRALSLAELFEAGWPGERISPKAAANRVYVTLTKLRKLGLGALLQSRDDGFLLDPTAVVLESLAFELPPA</sequence>
<organism evidence="2 3">
    <name type="scientific">Polyangium jinanense</name>
    <dbReference type="NCBI Taxonomy" id="2829994"/>
    <lineage>
        <taxon>Bacteria</taxon>
        <taxon>Pseudomonadati</taxon>
        <taxon>Myxococcota</taxon>
        <taxon>Polyangia</taxon>
        <taxon>Polyangiales</taxon>
        <taxon>Polyangiaceae</taxon>
        <taxon>Polyangium</taxon>
    </lineage>
</organism>
<evidence type="ECO:0000313" key="3">
    <source>
        <dbReference type="Proteomes" id="UP001151081"/>
    </source>
</evidence>
<proteinExistence type="predicted"/>
<dbReference type="InterPro" id="IPR011990">
    <property type="entry name" value="TPR-like_helical_dom_sf"/>
</dbReference>
<dbReference type="GO" id="GO:0016887">
    <property type="term" value="F:ATP hydrolysis activity"/>
    <property type="evidence" value="ECO:0007669"/>
    <property type="project" value="InterPro"/>
</dbReference>
<evidence type="ECO:0000259" key="1">
    <source>
        <dbReference type="Pfam" id="PF13401"/>
    </source>
</evidence>
<dbReference type="Gene3D" id="1.25.40.10">
    <property type="entry name" value="Tetratricopeptide repeat domain"/>
    <property type="match status" value="2"/>
</dbReference>
<dbReference type="Pfam" id="PF13401">
    <property type="entry name" value="AAA_22"/>
    <property type="match status" value="1"/>
</dbReference>
<dbReference type="InterPro" id="IPR027417">
    <property type="entry name" value="P-loop_NTPase"/>
</dbReference>
<protein>
    <submittedName>
        <fullName evidence="2">AAA family ATPase</fullName>
    </submittedName>
</protein>
<accession>A0A9X3XGQ7</accession>
<dbReference type="InterPro" id="IPR019734">
    <property type="entry name" value="TPR_rpt"/>
</dbReference>
<dbReference type="SUPFAM" id="SSF52540">
    <property type="entry name" value="P-loop containing nucleoside triphosphate hydrolases"/>
    <property type="match status" value="1"/>
</dbReference>
<dbReference type="Gene3D" id="3.40.50.300">
    <property type="entry name" value="P-loop containing nucleotide triphosphate hydrolases"/>
    <property type="match status" value="1"/>
</dbReference>
<dbReference type="AlphaFoldDB" id="A0A9X3XGQ7"/>
<dbReference type="Proteomes" id="UP001151081">
    <property type="component" value="Unassembled WGS sequence"/>
</dbReference>
<dbReference type="SMART" id="SM00028">
    <property type="entry name" value="TPR"/>
    <property type="match status" value="4"/>
</dbReference>
<dbReference type="Gene3D" id="1.10.10.10">
    <property type="entry name" value="Winged helix-like DNA-binding domain superfamily/Winged helix DNA-binding domain"/>
    <property type="match status" value="1"/>
</dbReference>
<dbReference type="InterPro" id="IPR036388">
    <property type="entry name" value="WH-like_DNA-bd_sf"/>
</dbReference>
<dbReference type="SUPFAM" id="SSF48452">
    <property type="entry name" value="TPR-like"/>
    <property type="match status" value="2"/>
</dbReference>
<dbReference type="EMBL" id="JAGTJJ010000083">
    <property type="protein sequence ID" value="MDC3988783.1"/>
    <property type="molecule type" value="Genomic_DNA"/>
</dbReference>
<dbReference type="InterPro" id="IPR049945">
    <property type="entry name" value="AAA_22"/>
</dbReference>
<reference evidence="2 3" key="1">
    <citation type="submission" date="2021-04" db="EMBL/GenBank/DDBJ databases">
        <title>Genome analysis of Polyangium sp.</title>
        <authorList>
            <person name="Li Y."/>
            <person name="Wang J."/>
        </authorList>
    </citation>
    <scope>NUCLEOTIDE SEQUENCE [LARGE SCALE GENOMIC DNA]</scope>
    <source>
        <strain evidence="2 3">SDU14</strain>
    </source>
</reference>
<keyword evidence="3" id="KW-1185">Reference proteome</keyword>
<comment type="caution">
    <text evidence="2">The sequence shown here is derived from an EMBL/GenBank/DDBJ whole genome shotgun (WGS) entry which is preliminary data.</text>
</comment>
<dbReference type="PANTHER" id="PTHR47691:SF3">
    <property type="entry name" value="HTH-TYPE TRANSCRIPTIONAL REGULATOR RV0890C-RELATED"/>
    <property type="match status" value="1"/>
</dbReference>
<name>A0A9X3XGQ7_9BACT</name>
<evidence type="ECO:0000313" key="2">
    <source>
        <dbReference type="EMBL" id="MDC3988783.1"/>
    </source>
</evidence>
<dbReference type="PRINTS" id="PR00364">
    <property type="entry name" value="DISEASERSIST"/>
</dbReference>
<dbReference type="RefSeq" id="WP_272428022.1">
    <property type="nucleotide sequence ID" value="NZ_JAGTJK010000074.1"/>
</dbReference>
<dbReference type="PANTHER" id="PTHR47691">
    <property type="entry name" value="REGULATOR-RELATED"/>
    <property type="match status" value="1"/>
</dbReference>